<keyword evidence="2" id="KW-0812">Transmembrane</keyword>
<reference evidence="4" key="1">
    <citation type="submission" date="2014-05" db="EMBL/GenBank/DDBJ databases">
        <authorList>
            <person name="Chronopoulou M."/>
        </authorList>
    </citation>
    <scope>NUCLEOTIDE SEQUENCE</scope>
    <source>
        <tissue evidence="4">Whole organism</tissue>
    </source>
</reference>
<dbReference type="Pfam" id="PF10344">
    <property type="entry name" value="Hobbit"/>
    <property type="match status" value="2"/>
</dbReference>
<dbReference type="InterPro" id="IPR045167">
    <property type="entry name" value="Hobbit"/>
</dbReference>
<feature type="domain" description="FMP27/BLTP2/Hobbit GFWDK motif-containing RBG unit" evidence="3">
    <location>
        <begin position="880"/>
        <end position="1012"/>
    </location>
</feature>
<evidence type="ECO:0000259" key="3">
    <source>
        <dbReference type="SMART" id="SM01214"/>
    </source>
</evidence>
<feature type="transmembrane region" description="Helical" evidence="2">
    <location>
        <begin position="7"/>
        <end position="29"/>
    </location>
</feature>
<protein>
    <submittedName>
        <fullName evidence="4">UPF0378 protein KIAA0100like [Megachile rotundata]</fullName>
    </submittedName>
</protein>
<dbReference type="PANTHER" id="PTHR15678:SF6">
    <property type="entry name" value="BRIDGE-LIKE LIPID TRANSFER PROTEIN FAMILY MEMBER 2"/>
    <property type="match status" value="1"/>
</dbReference>
<evidence type="ECO:0000313" key="4">
    <source>
        <dbReference type="EMBL" id="CDW41402.1"/>
    </source>
</evidence>
<dbReference type="EMBL" id="HACA01024041">
    <property type="protein sequence ID" value="CDW41402.1"/>
    <property type="molecule type" value="Transcribed_RNA"/>
</dbReference>
<evidence type="ECO:0000256" key="1">
    <source>
        <dbReference type="SAM" id="Coils"/>
    </source>
</evidence>
<dbReference type="SMART" id="SM01214">
    <property type="entry name" value="Fmp27_GFWDK"/>
    <property type="match status" value="1"/>
</dbReference>
<feature type="coiled-coil region" evidence="1">
    <location>
        <begin position="1680"/>
        <end position="1725"/>
    </location>
</feature>
<dbReference type="PANTHER" id="PTHR15678">
    <property type="entry name" value="ANTIGEN MLAA-22-RELATED"/>
    <property type="match status" value="1"/>
</dbReference>
<dbReference type="OrthoDB" id="1562405at2759"/>
<accession>A0A0K2UU47</accession>
<organism evidence="4">
    <name type="scientific">Lepeophtheirus salmonis</name>
    <name type="common">Salmon louse</name>
    <name type="synonym">Caligus salmonis</name>
    <dbReference type="NCBI Taxonomy" id="72036"/>
    <lineage>
        <taxon>Eukaryota</taxon>
        <taxon>Metazoa</taxon>
        <taxon>Ecdysozoa</taxon>
        <taxon>Arthropoda</taxon>
        <taxon>Crustacea</taxon>
        <taxon>Multicrustacea</taxon>
        <taxon>Hexanauplia</taxon>
        <taxon>Copepoda</taxon>
        <taxon>Siphonostomatoida</taxon>
        <taxon>Caligidae</taxon>
        <taxon>Lepeophtheirus</taxon>
    </lineage>
</organism>
<proteinExistence type="predicted"/>
<keyword evidence="2" id="KW-0472">Membrane</keyword>
<name>A0A0K2UU47_LEPSM</name>
<keyword evidence="2" id="KW-1133">Transmembrane helix</keyword>
<keyword evidence="1" id="KW-0175">Coiled coil</keyword>
<evidence type="ECO:0000256" key="2">
    <source>
        <dbReference type="SAM" id="Phobius"/>
    </source>
</evidence>
<sequence length="2039" mass="236010">MDGWSYYYIRIALAILFYICLVELIPFFVCSLIKYLFRAKTVEFHVDLFHGQVRDLVYSTAKHEIKISIMKVVPKFSFKKLSLCIELSKVRIYLDEGNSCINEHSTGSLELLNPSHNLNFSSHIESFKRFFRFFAISCDSLQVEIKKNETSKSMLLLKSSLSYEESSQIIIYTSDSLQLTWNQGDNVIELELTLMLYLNKGPLVDVSLLRTRISIESNSLLSSSSNSSSSPGILQMIPSFLSFHIKAELITINFPDLDLKLSLALLQLRKEESSSYNITCLNFCSHRDAPLLSFDAINFHTSVEKTHVASITKVDVHDLTSLTALAKALASKKNNNLSSSSQRQKQSSSSSRKFEVMVSEITIALEEELKVHLPALAWKMDDEVIGHCVNFDLLSVSWQQNNFLIVQDVFVLFCEKKLSIVVSSSSFFGNRDTLLSLVSKRRPTPKGTSNSVSSNFCKEIQFEMADFTIKFKILPSVDIHFNITNIVYSKRYLEDSNYLEECFKIISLQALLCKLSKKVKFINVEKISISRAEEIIVFELCKETSILWKPDIHLSMHKLSHIMLEVINERTRHMENTSNGERSPKIIIKVNSSNTCVKMLKHELKIATQDCVFELQPNDKVFKFAFPSIFIDADDKFKKIISFAGLIIKFYAHPVRSYHRKDIEGVIDEENRALELFLTHLEINILHELYFHDIFFIEFMGIYKWLKKLHGISGGSGGRLPPDVILYVKQIQIDFHDDPFEVRLKKNYELMEDEHYESEKRKKVLESKIDNFRRMNLMLPVNKIEQIFTDLSRKNTDIYIKRAQNYHAKSSKKAKLWSWSISSMQLMVLADSSMHSPDAVIDFIQSIDQESPWLENMEFFTLLLRWIRFECKLSTMYLKDFPQYLADFKHVLLWGKIALADEAPPERALKEFVLKIDEPFEDAKVFRNMVSTKIYHDIAMDMETFAAAHGPCWEPCLSHFSLLLNNVFGPSSDPSPPLPWWDKIRYIFHGRILIFCKTFKCMLHTSPDPYNTTEEIEVDLFDANFHWSNGGFLKCSGDLDCFIRNETKYDDCQLLHFPGLQFSIKFDWVCIGNPFDHHSVIPCAPNKVPEYSHNFEHDSYRAFRSQNLNTRISIEGKSSLKNRPHIHMYSSTIRWMESIKWLFSGASRPIRRGKVFMEHSPPRKPSIFRHLKRIQISLALKQLQLTYWMSASMNKGVLFNLAHGLSLSAECNLKLVSINDRLIHRKRSEWSTLFINCEFSTADIWFQCTTQNAEEKRFLERSFFFSVENVKYSREMGEKAPVPEEDLLQIFPSHSIVVLGARGAWTESNRDMCFCLYESWKRAHVLRQQISLDYLKRIKVPHTKESNEDSDEEDCASSSAIINVAKKSKNEGELSLSNIATWKTGADTVEKLLYDTSECTNHTPIVYSEDQSSDTKKKDMEAMLACSQNDTYHRRWNIKFINSQMLLKGIETEGHVILSASKAEIVQNFHIPVWRDRTLLSKKSWSGCLESMQCFATVSPNEDGSKLKEDQISWLTQNIIEEREAPVTMVSELVGSGQSVGGVISKIVGSKDEQLQRIISRCKCEFFYVDYDDCEGLLKKIPRPSDFQQSNDNVVNSFSLIHHDLNICTNSLQYSVVLDVLNNLMLYTEPVAKSRSENYLRMKYRLLLYNLEDQWKPITQLQNEVGHLVCLLRRKEKDIYSAQSSGNEDLRSEYESLENEAQMLKDKINSKSEELEIRLRCLREHRVFSRQKQARNYEDAQQLIRRKAEIFFSRAQWRLTENDGQLGILDASISNFFYTKTLMPDDTTEHSLEMGYIYLKNLLPNQKYEDVLYPTELQRDAPLDRHPTLRIFCREKAPVGGISVKEHFEINLSPLTICLTHALYYKIMHFCFPEKPEYEEMDKRPHKKKGSKEKATKSNFYLTPPLNKDDIEMMKDRAQQNKLFVYIKIPEVPICVSYKGEKEKNRISDLTNFVLHVPNIEYHNVTWTWLDLFLAIKSQSKESLISQLIKEKLKLRQRVGGSVGGVAGASHDDGQDNDDEKAKLLLGIRTNPSKTFVKR</sequence>
<dbReference type="InterPro" id="IPR019441">
    <property type="entry name" value="FMP27/BLTP2/Hobbit_GFWDK_RBG"/>
</dbReference>